<keyword evidence="7" id="KW-1185">Reference proteome</keyword>
<proteinExistence type="inferred from homology"/>
<feature type="transmembrane region" description="Helical" evidence="5">
    <location>
        <begin position="129"/>
        <end position="159"/>
    </location>
</feature>
<evidence type="ECO:0000256" key="5">
    <source>
        <dbReference type="RuleBase" id="RU363041"/>
    </source>
</evidence>
<dbReference type="KEGG" id="fnk:E1750_04080"/>
<keyword evidence="4 5" id="KW-0472">Membrane</keyword>
<keyword evidence="5" id="KW-1003">Cell membrane</keyword>
<dbReference type="PANTHER" id="PTHR43701:SF5">
    <property type="entry name" value="MEMBRANE TRANSPORTER PROTEIN-RELATED"/>
    <property type="match status" value="1"/>
</dbReference>
<feature type="transmembrane region" description="Helical" evidence="5">
    <location>
        <begin position="6"/>
        <end position="36"/>
    </location>
</feature>
<evidence type="ECO:0000313" key="6">
    <source>
        <dbReference type="EMBL" id="QBN18016.1"/>
    </source>
</evidence>
<sequence>MYLEIIFYVLLVLVAFLYSSVGHGGASGYLALMALFSFAPETMKPTALLLNIFVSLIAFIQYYRAGFFKWNLFWPFALASFPAAFIGGMITVDAGWYKKILAVLLLFSIVRLLGIPFKTAKFDLKQNVFLALLIGAIIGLFSGMIGIGGGIILSPIILLMHWADMKKTAAVSALFIFVNSIAGFAGLLTKGFEFTTEMGWMVVLALIGGITGSYFGANRFKNAFLNKILAMVLLLASIKLIFT</sequence>
<feature type="transmembrane region" description="Helical" evidence="5">
    <location>
        <begin position="48"/>
        <end position="66"/>
    </location>
</feature>
<organism evidence="6 7">
    <name type="scientific">Flavobacterium nackdongense</name>
    <dbReference type="NCBI Taxonomy" id="2547394"/>
    <lineage>
        <taxon>Bacteria</taxon>
        <taxon>Pseudomonadati</taxon>
        <taxon>Bacteroidota</taxon>
        <taxon>Flavobacteriia</taxon>
        <taxon>Flavobacteriales</taxon>
        <taxon>Flavobacteriaceae</taxon>
        <taxon>Flavobacterium</taxon>
    </lineage>
</organism>
<protein>
    <recommendedName>
        <fullName evidence="5">Probable membrane transporter protein</fullName>
    </recommendedName>
</protein>
<evidence type="ECO:0000256" key="1">
    <source>
        <dbReference type="ARBA" id="ARBA00004141"/>
    </source>
</evidence>
<gene>
    <name evidence="6" type="ORF">E1750_04080</name>
</gene>
<dbReference type="PANTHER" id="PTHR43701">
    <property type="entry name" value="MEMBRANE TRANSPORTER PROTEIN MJ0441-RELATED"/>
    <property type="match status" value="1"/>
</dbReference>
<evidence type="ECO:0000256" key="2">
    <source>
        <dbReference type="ARBA" id="ARBA00022692"/>
    </source>
</evidence>
<dbReference type="OrthoDB" id="560496at2"/>
<dbReference type="AlphaFoldDB" id="A0A4P6Y6L2"/>
<dbReference type="InterPro" id="IPR002781">
    <property type="entry name" value="TM_pro_TauE-like"/>
</dbReference>
<comment type="subcellular location">
    <subcellularLocation>
        <location evidence="5">Cell membrane</location>
        <topology evidence="5">Multi-pass membrane protein</topology>
    </subcellularLocation>
    <subcellularLocation>
        <location evidence="1">Membrane</location>
        <topology evidence="1">Multi-pass membrane protein</topology>
    </subcellularLocation>
</comment>
<evidence type="ECO:0000313" key="7">
    <source>
        <dbReference type="Proteomes" id="UP000291124"/>
    </source>
</evidence>
<evidence type="ECO:0000256" key="4">
    <source>
        <dbReference type="ARBA" id="ARBA00023136"/>
    </source>
</evidence>
<dbReference type="InterPro" id="IPR051598">
    <property type="entry name" value="TSUP/Inactive_protease-like"/>
</dbReference>
<comment type="similarity">
    <text evidence="5">Belongs to the 4-toluene sulfonate uptake permease (TSUP) (TC 2.A.102) family.</text>
</comment>
<dbReference type="Proteomes" id="UP000291124">
    <property type="component" value="Chromosome"/>
</dbReference>
<name>A0A4P6Y6L2_9FLAO</name>
<keyword evidence="2 5" id="KW-0812">Transmembrane</keyword>
<feature type="transmembrane region" description="Helical" evidence="5">
    <location>
        <begin position="72"/>
        <end position="92"/>
    </location>
</feature>
<reference evidence="7" key="1">
    <citation type="submission" date="2019-03" db="EMBL/GenBank/DDBJ databases">
        <title>Flavobacterium sp.</title>
        <authorList>
            <person name="Kim H."/>
        </authorList>
    </citation>
    <scope>NUCLEOTIDE SEQUENCE [LARGE SCALE GENOMIC DNA]</scope>
    <source>
        <strain evidence="7">GS13</strain>
    </source>
</reference>
<accession>A0A4P6Y6L2</accession>
<feature type="transmembrane region" description="Helical" evidence="5">
    <location>
        <begin position="224"/>
        <end position="242"/>
    </location>
</feature>
<dbReference type="RefSeq" id="WP_133275545.1">
    <property type="nucleotide sequence ID" value="NZ_CP037933.1"/>
</dbReference>
<dbReference type="GO" id="GO:0005886">
    <property type="term" value="C:plasma membrane"/>
    <property type="evidence" value="ECO:0007669"/>
    <property type="project" value="UniProtKB-SubCell"/>
</dbReference>
<keyword evidence="3 5" id="KW-1133">Transmembrane helix</keyword>
<dbReference type="Pfam" id="PF01925">
    <property type="entry name" value="TauE"/>
    <property type="match status" value="1"/>
</dbReference>
<evidence type="ECO:0000256" key="3">
    <source>
        <dbReference type="ARBA" id="ARBA00022989"/>
    </source>
</evidence>
<feature type="transmembrane region" description="Helical" evidence="5">
    <location>
        <begin position="198"/>
        <end position="217"/>
    </location>
</feature>
<feature type="transmembrane region" description="Helical" evidence="5">
    <location>
        <begin position="171"/>
        <end position="192"/>
    </location>
</feature>
<dbReference type="EMBL" id="CP037933">
    <property type="protein sequence ID" value="QBN18016.1"/>
    <property type="molecule type" value="Genomic_DNA"/>
</dbReference>